<reference evidence="3" key="1">
    <citation type="journal article" date="2019" name="Int. J. Syst. Evol. Microbiol.">
        <title>The Global Catalogue of Microorganisms (GCM) 10K type strain sequencing project: providing services to taxonomists for standard genome sequencing and annotation.</title>
        <authorList>
            <consortium name="The Broad Institute Genomics Platform"/>
            <consortium name="The Broad Institute Genome Sequencing Center for Infectious Disease"/>
            <person name="Wu L."/>
            <person name="Ma J."/>
        </authorList>
    </citation>
    <scope>NUCLEOTIDE SEQUENCE [LARGE SCALE GENOMIC DNA]</scope>
    <source>
        <strain evidence="3">JCM 16902</strain>
    </source>
</reference>
<evidence type="ECO:0000313" key="2">
    <source>
        <dbReference type="EMBL" id="GAA3640492.1"/>
    </source>
</evidence>
<evidence type="ECO:0000313" key="3">
    <source>
        <dbReference type="Proteomes" id="UP001501074"/>
    </source>
</evidence>
<feature type="region of interest" description="Disordered" evidence="1">
    <location>
        <begin position="1"/>
        <end position="84"/>
    </location>
</feature>
<name>A0ABP7AU28_9ACTN</name>
<sequence length="84" mass="8538">MTWVPHQVGAEGPGGAVPAAARRGRGDQLELPGRRKAGGAAGGRLLSAAGQTKGRHQQEPGGHGAQASMRPGRSPLGSELRRTP</sequence>
<organism evidence="2 3">
    <name type="scientific">Kineosporia mesophila</name>
    <dbReference type="NCBI Taxonomy" id="566012"/>
    <lineage>
        <taxon>Bacteria</taxon>
        <taxon>Bacillati</taxon>
        <taxon>Actinomycetota</taxon>
        <taxon>Actinomycetes</taxon>
        <taxon>Kineosporiales</taxon>
        <taxon>Kineosporiaceae</taxon>
        <taxon>Kineosporia</taxon>
    </lineage>
</organism>
<dbReference type="RefSeq" id="WP_231485515.1">
    <property type="nucleotide sequence ID" value="NZ_BAAAZO010000014.1"/>
</dbReference>
<comment type="caution">
    <text evidence="2">The sequence shown here is derived from an EMBL/GenBank/DDBJ whole genome shotgun (WGS) entry which is preliminary data.</text>
</comment>
<keyword evidence="3" id="KW-1185">Reference proteome</keyword>
<dbReference type="EMBL" id="BAAAZO010000014">
    <property type="protein sequence ID" value="GAA3640492.1"/>
    <property type="molecule type" value="Genomic_DNA"/>
</dbReference>
<gene>
    <name evidence="2" type="ORF">GCM10022223_69690</name>
</gene>
<evidence type="ECO:0000256" key="1">
    <source>
        <dbReference type="SAM" id="MobiDB-lite"/>
    </source>
</evidence>
<dbReference type="Proteomes" id="UP001501074">
    <property type="component" value="Unassembled WGS sequence"/>
</dbReference>
<protein>
    <submittedName>
        <fullName evidence="2">Uncharacterized protein</fullName>
    </submittedName>
</protein>
<proteinExistence type="predicted"/>
<accession>A0ABP7AU28</accession>